<dbReference type="SUPFAM" id="SSF48452">
    <property type="entry name" value="TPR-like"/>
    <property type="match status" value="1"/>
</dbReference>
<proteinExistence type="predicted"/>
<protein>
    <submittedName>
        <fullName evidence="2">Uncharacterized protein</fullName>
    </submittedName>
</protein>
<dbReference type="OrthoDB" id="100177at2"/>
<comment type="caution">
    <text evidence="2">The sequence shown here is derived from an EMBL/GenBank/DDBJ whole genome shotgun (WGS) entry which is preliminary data.</text>
</comment>
<evidence type="ECO:0000256" key="1">
    <source>
        <dbReference type="SAM" id="Phobius"/>
    </source>
</evidence>
<keyword evidence="3" id="KW-1185">Reference proteome</keyword>
<gene>
    <name evidence="2" type="ORF">C7I85_28080</name>
</gene>
<keyword evidence="1" id="KW-0472">Membrane</keyword>
<dbReference type="AlphaFoldDB" id="A0A2P7RTZ4"/>
<dbReference type="EMBL" id="PXYL01000029">
    <property type="protein sequence ID" value="PSJ53683.1"/>
    <property type="molecule type" value="Genomic_DNA"/>
</dbReference>
<evidence type="ECO:0000313" key="2">
    <source>
        <dbReference type="EMBL" id="PSJ53683.1"/>
    </source>
</evidence>
<dbReference type="Proteomes" id="UP000240653">
    <property type="component" value="Unassembled WGS sequence"/>
</dbReference>
<evidence type="ECO:0000313" key="3">
    <source>
        <dbReference type="Proteomes" id="UP000240653"/>
    </source>
</evidence>
<feature type="transmembrane region" description="Helical" evidence="1">
    <location>
        <begin position="158"/>
        <end position="178"/>
    </location>
</feature>
<reference evidence="2 3" key="1">
    <citation type="submission" date="2018-03" db="EMBL/GenBank/DDBJ databases">
        <title>The draft genome of Mesorhizobium soli JCM 19897.</title>
        <authorList>
            <person name="Li L."/>
            <person name="Liu L."/>
            <person name="Liang L."/>
            <person name="Wang T."/>
            <person name="Zhang X."/>
        </authorList>
    </citation>
    <scope>NUCLEOTIDE SEQUENCE [LARGE SCALE GENOMIC DNA]</scope>
    <source>
        <strain evidence="2 3">JCM 19897</strain>
    </source>
</reference>
<keyword evidence="1" id="KW-0812">Transmembrane</keyword>
<dbReference type="Gene3D" id="1.25.40.10">
    <property type="entry name" value="Tetratricopeptide repeat domain"/>
    <property type="match status" value="1"/>
</dbReference>
<name>A0A2P7RTZ4_9HYPH</name>
<dbReference type="InterPro" id="IPR011990">
    <property type="entry name" value="TPR-like_helical_dom_sf"/>
</dbReference>
<organism evidence="2 3">
    <name type="scientific">Pseudaminobacter soli</name>
    <name type="common">ex Li et al. 2025</name>
    <dbReference type="NCBI Taxonomy" id="1295366"/>
    <lineage>
        <taxon>Bacteria</taxon>
        <taxon>Pseudomonadati</taxon>
        <taxon>Pseudomonadota</taxon>
        <taxon>Alphaproteobacteria</taxon>
        <taxon>Hyphomicrobiales</taxon>
        <taxon>Phyllobacteriaceae</taxon>
        <taxon>Pseudaminobacter</taxon>
    </lineage>
</organism>
<sequence>MLHNKPAAPAVLDTLERVLASRTFGRSERARKLLRYLVEQERAGQAERLKGFTIAVDVFGRDADFDSSADAVVRVQAGRLRELLAQYFATEGASEPLRISIPRGSYIPSYEIVGATKAPPLTAAGPDEIALPPQAQPAEAPASSLGAEAQMMRRHLQFFWATMLVVITMLGFVIMRILTPVTVSDVTDPTEVSASFGETLSPAALAMPPVYVRAEAKDDNVVRVAAVMRIALSGFDTVDLIAREPNPRMNAAVDPLQFVFEVAPGPAEGTVAINLTNSATGKVLVSRVLLPSDLDTQTLDDRIANLLSSTIPASGAIYGFIEQNKLGSGLVNCLILNDRYYLDPSSAKHEAAYRCFADMADRGGKSPLIFAELASLHLKALTDGHPYPPKPSAEQALSMAYRAVLAGPTSPYAHRAYGFLNSRVGDASESIRFMRKAYELNTYDLSMAAAYGYALIFAGDYSTGAPIMERAVEASSAHPSWWDYGLFIAKFMTGDEVRAARATEALASTKKSHYLAARLIVADRAGNEELAKTLIQEIEQEFPAFAANPRVVLARANYPSDMVDKLVDALHKAGLIQPI</sequence>
<keyword evidence="1" id="KW-1133">Transmembrane helix</keyword>
<accession>A0A2P7RTZ4</accession>